<keyword evidence="3" id="KW-0378">Hydrolase</keyword>
<dbReference type="InterPro" id="IPR029058">
    <property type="entry name" value="AB_hydrolase_fold"/>
</dbReference>
<name>A0AA45L6D5_9PSEU</name>
<organism evidence="3 4">
    <name type="scientific">Actinosynnema pretiosum subsp. pretiosum</name>
    <dbReference type="NCBI Taxonomy" id="103721"/>
    <lineage>
        <taxon>Bacteria</taxon>
        <taxon>Bacillati</taxon>
        <taxon>Actinomycetota</taxon>
        <taxon>Actinomycetes</taxon>
        <taxon>Pseudonocardiales</taxon>
        <taxon>Pseudonocardiaceae</taxon>
        <taxon>Actinosynnema</taxon>
    </lineage>
</organism>
<dbReference type="SUPFAM" id="SSF53474">
    <property type="entry name" value="alpha/beta-Hydrolases"/>
    <property type="match status" value="1"/>
</dbReference>
<dbReference type="Gene3D" id="3.40.50.1820">
    <property type="entry name" value="alpha/beta hydrolase"/>
    <property type="match status" value="1"/>
</dbReference>
<feature type="compositionally biased region" description="Basic and acidic residues" evidence="1">
    <location>
        <begin position="261"/>
        <end position="276"/>
    </location>
</feature>
<evidence type="ECO:0000313" key="3">
    <source>
        <dbReference type="EMBL" id="QUF04010.1"/>
    </source>
</evidence>
<dbReference type="Pfam" id="PF00561">
    <property type="entry name" value="Abhydrolase_1"/>
    <property type="match status" value="1"/>
</dbReference>
<dbReference type="PANTHER" id="PTHR46438:SF2">
    <property type="entry name" value="ALPHA_BETA-HYDROLASES SUPERFAMILY PROTEIN"/>
    <property type="match status" value="1"/>
</dbReference>
<reference evidence="3" key="1">
    <citation type="submission" date="2021-04" db="EMBL/GenBank/DDBJ databases">
        <title>Genomic sequence of Actinosynnema pretiosum subsp. pretiosum ATCC 31280 (C-14919).</title>
        <authorList>
            <person name="Bai L."/>
            <person name="Wang X."/>
            <person name="Xiao Y."/>
        </authorList>
    </citation>
    <scope>NUCLEOTIDE SEQUENCE</scope>
    <source>
        <strain evidence="3">ATCC 31280</strain>
    </source>
</reference>
<protein>
    <submittedName>
        <fullName evidence="3">Alpha/beta fold hydrolase</fullName>
    </submittedName>
</protein>
<evidence type="ECO:0000256" key="1">
    <source>
        <dbReference type="SAM" id="MobiDB-lite"/>
    </source>
</evidence>
<proteinExistence type="predicted"/>
<feature type="compositionally biased region" description="Low complexity" evidence="1">
    <location>
        <begin position="183"/>
        <end position="194"/>
    </location>
</feature>
<dbReference type="PANTHER" id="PTHR46438">
    <property type="entry name" value="ALPHA/BETA-HYDROLASES SUPERFAMILY PROTEIN"/>
    <property type="match status" value="1"/>
</dbReference>
<dbReference type="AlphaFoldDB" id="A0AA45L6D5"/>
<sequence length="276" mass="30341">MTVVDPPAPRNFPELLVGLGEVVLNHAEAGSPDRPALVLVPEQGGSWWSYERVMPLPARDFHVFAVDLRGRGRSTRTPRRYSLDDFGNDLVRFLALVVRRPAVVAGNSSGGVLAAWSSAYAMPGQVRAVLLEDPPLFSSELTPVCGPGVRQAAGPLFELLSTHLGDQWGWATGPGSRRRAAPRTCRSCGSSGRSPSRRGRCASTTRSGTRASCWSGRRGSTRKGRARAHRDHDRPQWTDRFEDFRHRPLPKTFSAATVVGRGEHGDRRRQGRSERM</sequence>
<feature type="domain" description="AB hydrolase-1" evidence="2">
    <location>
        <begin position="35"/>
        <end position="135"/>
    </location>
</feature>
<feature type="region of interest" description="Disordered" evidence="1">
    <location>
        <begin position="172"/>
        <end position="234"/>
    </location>
</feature>
<accession>A0AA45L6D5</accession>
<feature type="region of interest" description="Disordered" evidence="1">
    <location>
        <begin position="252"/>
        <end position="276"/>
    </location>
</feature>
<evidence type="ECO:0000259" key="2">
    <source>
        <dbReference type="Pfam" id="PF00561"/>
    </source>
</evidence>
<evidence type="ECO:0000313" key="4">
    <source>
        <dbReference type="Proteomes" id="UP000677152"/>
    </source>
</evidence>
<feature type="compositionally biased region" description="Basic residues" evidence="1">
    <location>
        <begin position="219"/>
        <end position="229"/>
    </location>
</feature>
<dbReference type="Proteomes" id="UP000677152">
    <property type="component" value="Chromosome"/>
</dbReference>
<dbReference type="GO" id="GO:0016787">
    <property type="term" value="F:hydrolase activity"/>
    <property type="evidence" value="ECO:0007669"/>
    <property type="project" value="UniProtKB-KW"/>
</dbReference>
<dbReference type="InterPro" id="IPR000073">
    <property type="entry name" value="AB_hydrolase_1"/>
</dbReference>
<gene>
    <name evidence="3" type="ORF">KCV87_32440</name>
</gene>
<dbReference type="EMBL" id="CP073249">
    <property type="protein sequence ID" value="QUF04010.1"/>
    <property type="molecule type" value="Genomic_DNA"/>
</dbReference>